<organism evidence="2 3">
    <name type="scientific">Nepenthes gracilis</name>
    <name type="common">Slender pitcher plant</name>
    <dbReference type="NCBI Taxonomy" id="150966"/>
    <lineage>
        <taxon>Eukaryota</taxon>
        <taxon>Viridiplantae</taxon>
        <taxon>Streptophyta</taxon>
        <taxon>Embryophyta</taxon>
        <taxon>Tracheophyta</taxon>
        <taxon>Spermatophyta</taxon>
        <taxon>Magnoliopsida</taxon>
        <taxon>eudicotyledons</taxon>
        <taxon>Gunneridae</taxon>
        <taxon>Pentapetalae</taxon>
        <taxon>Caryophyllales</taxon>
        <taxon>Nepenthaceae</taxon>
        <taxon>Nepenthes</taxon>
    </lineage>
</organism>
<evidence type="ECO:0000256" key="1">
    <source>
        <dbReference type="SAM" id="MobiDB-lite"/>
    </source>
</evidence>
<sequence>MEQSIRIGVKTKVQGRTTVFNRLDASTPLLRVRYDWKAVSKVRIETRSLVKAGSEEAWGRRRGRTNSPTKGRGDGVIDEDQL</sequence>
<gene>
    <name evidence="2" type="ORF">Nepgr_025248</name>
</gene>
<dbReference type="EMBL" id="BSYO01000026">
    <property type="protein sequence ID" value="GMH23405.1"/>
    <property type="molecule type" value="Genomic_DNA"/>
</dbReference>
<reference evidence="2" key="1">
    <citation type="submission" date="2023-05" db="EMBL/GenBank/DDBJ databases">
        <title>Nepenthes gracilis genome sequencing.</title>
        <authorList>
            <person name="Fukushima K."/>
        </authorList>
    </citation>
    <scope>NUCLEOTIDE SEQUENCE</scope>
    <source>
        <strain evidence="2">SING2019-196</strain>
    </source>
</reference>
<name>A0AAD3T4V3_NEPGR</name>
<evidence type="ECO:0000313" key="2">
    <source>
        <dbReference type="EMBL" id="GMH23405.1"/>
    </source>
</evidence>
<dbReference type="AlphaFoldDB" id="A0AAD3T4V3"/>
<dbReference type="Proteomes" id="UP001279734">
    <property type="component" value="Unassembled WGS sequence"/>
</dbReference>
<evidence type="ECO:0000313" key="3">
    <source>
        <dbReference type="Proteomes" id="UP001279734"/>
    </source>
</evidence>
<keyword evidence="3" id="KW-1185">Reference proteome</keyword>
<comment type="caution">
    <text evidence="2">The sequence shown here is derived from an EMBL/GenBank/DDBJ whole genome shotgun (WGS) entry which is preliminary data.</text>
</comment>
<protein>
    <submittedName>
        <fullName evidence="2">Uncharacterized protein</fullName>
    </submittedName>
</protein>
<accession>A0AAD3T4V3</accession>
<proteinExistence type="predicted"/>
<feature type="region of interest" description="Disordered" evidence="1">
    <location>
        <begin position="53"/>
        <end position="82"/>
    </location>
</feature>